<dbReference type="PANTHER" id="PTHR33747:SF1">
    <property type="entry name" value="ADENYLATE CYCLASE-ASSOCIATED CAP C-TERMINAL DOMAIN-CONTAINING PROTEIN"/>
    <property type="match status" value="1"/>
</dbReference>
<dbReference type="AlphaFoldDB" id="D3AWA5"/>
<evidence type="ECO:0000313" key="2">
    <source>
        <dbReference type="EMBL" id="EFA86578.1"/>
    </source>
</evidence>
<dbReference type="InterPro" id="IPR016098">
    <property type="entry name" value="CAP/MinC_C"/>
</dbReference>
<accession>D3AWA5</accession>
<dbReference type="PANTHER" id="PTHR33747">
    <property type="entry name" value="UPF0225 PROTEIN SCO1677"/>
    <property type="match status" value="1"/>
</dbReference>
<dbReference type="GeneID" id="31355913"/>
<dbReference type="Proteomes" id="UP000001396">
    <property type="component" value="Unassembled WGS sequence"/>
</dbReference>
<dbReference type="Gene3D" id="2.160.20.70">
    <property type="match status" value="1"/>
</dbReference>
<organism evidence="2 3">
    <name type="scientific">Heterostelium pallidum (strain ATCC 26659 / Pp 5 / PN500)</name>
    <name type="common">Cellular slime mold</name>
    <name type="synonym">Polysphondylium pallidum</name>
    <dbReference type="NCBI Taxonomy" id="670386"/>
    <lineage>
        <taxon>Eukaryota</taxon>
        <taxon>Amoebozoa</taxon>
        <taxon>Evosea</taxon>
        <taxon>Eumycetozoa</taxon>
        <taxon>Dictyostelia</taxon>
        <taxon>Acytosteliales</taxon>
        <taxon>Acytosteliaceae</taxon>
        <taxon>Heterostelium</taxon>
    </lineage>
</organism>
<dbReference type="InParanoid" id="D3AWA5"/>
<dbReference type="InterPro" id="IPR036223">
    <property type="entry name" value="CAP_C_sf"/>
</dbReference>
<feature type="compositionally biased region" description="Polar residues" evidence="1">
    <location>
        <begin position="1"/>
        <end position="18"/>
    </location>
</feature>
<reference evidence="2 3" key="1">
    <citation type="journal article" date="2011" name="Genome Res.">
        <title>Phylogeny-wide analysis of social amoeba genomes highlights ancient origins for complex intercellular communication.</title>
        <authorList>
            <person name="Heidel A.J."/>
            <person name="Lawal H.M."/>
            <person name="Felder M."/>
            <person name="Schilde C."/>
            <person name="Helps N.R."/>
            <person name="Tunggal B."/>
            <person name="Rivero F."/>
            <person name="John U."/>
            <person name="Schleicher M."/>
            <person name="Eichinger L."/>
            <person name="Platzer M."/>
            <person name="Noegel A.A."/>
            <person name="Schaap P."/>
            <person name="Gloeckner G."/>
        </authorList>
    </citation>
    <scope>NUCLEOTIDE SEQUENCE [LARGE SCALE GENOMIC DNA]</scope>
    <source>
        <strain evidence="3">ATCC 26659 / Pp 5 / PN500</strain>
    </source>
</reference>
<gene>
    <name evidence="2" type="ORF">PPL_00379</name>
</gene>
<protein>
    <recommendedName>
        <fullName evidence="4">Adenylate cyclase-associated CAP C-terminal domain-containing protein</fullName>
    </recommendedName>
</protein>
<proteinExistence type="predicted"/>
<evidence type="ECO:0000256" key="1">
    <source>
        <dbReference type="SAM" id="MobiDB-lite"/>
    </source>
</evidence>
<evidence type="ECO:0008006" key="4">
    <source>
        <dbReference type="Google" id="ProtNLM"/>
    </source>
</evidence>
<name>D3AWA5_HETP5</name>
<comment type="caution">
    <text evidence="2">The sequence shown here is derived from an EMBL/GenBank/DDBJ whole genome shotgun (WGS) entry which is preliminary data.</text>
</comment>
<feature type="region of interest" description="Disordered" evidence="1">
    <location>
        <begin position="1"/>
        <end position="41"/>
    </location>
</feature>
<dbReference type="RefSeq" id="XP_020438683.1">
    <property type="nucleotide sequence ID" value="XM_020571409.1"/>
</dbReference>
<dbReference type="EMBL" id="ADBJ01000002">
    <property type="protein sequence ID" value="EFA86578.1"/>
    <property type="molecule type" value="Genomic_DNA"/>
</dbReference>
<dbReference type="OMA" id="GYPTTER"/>
<dbReference type="SUPFAM" id="SSF69340">
    <property type="entry name" value="C-terminal domain of adenylylcyclase associated protein"/>
    <property type="match status" value="1"/>
</dbReference>
<keyword evidence="3" id="KW-1185">Reference proteome</keyword>
<evidence type="ECO:0000313" key="3">
    <source>
        <dbReference type="Proteomes" id="UP000001396"/>
    </source>
</evidence>
<sequence length="331" mass="37099">MIRPNATSMESTKSNSLVGCNEYPRTIPPNTVKRNRMSNTNQPKTKAEAEVLADQIATVADVNNSLPQPKGQEATSIKTDIEDKKADAQLGSGAKDQEVFFVKDENKVTKELDKSVSPKATVYFKGCKDGNYTISARVVKILIEACQRCTFTFKGRIFTNTIEAWKTVDLNLHKGITKSCILNDQVKTLQVDMTSRMNVHFDTRASLHSLVWSGVNDMKLRFVDEKDFIYQTGFEQMKQQYPGTELSFTVDQFTTRIVKGDLITEQIVRLSNGYPTTEREAREFDSNSEANAKKAEEYVRSRLKESGITLGTLGMAKKETGRNDACPCNSE</sequence>